<dbReference type="InterPro" id="IPR019224">
    <property type="entry name" value="DUF2148"/>
</dbReference>
<dbReference type="KEGG" id="meg:DKB62_05365"/>
<dbReference type="Pfam" id="PF09918">
    <property type="entry name" value="DUF2148"/>
    <property type="match status" value="1"/>
</dbReference>
<reference evidence="2 3" key="1">
    <citation type="submission" date="2018-05" db="EMBL/GenBank/DDBJ databases">
        <title>Complete genome sequence of Megasphaera sp. AJH120T, isolated from the ceca of a chicken.</title>
        <authorList>
            <person name="Maki J."/>
            <person name="Looft T."/>
        </authorList>
    </citation>
    <scope>NUCLEOTIDE SEQUENCE [LARGE SCALE GENOMIC DNA]</scope>
    <source>
        <strain evidence="2 3">AJH120</strain>
    </source>
</reference>
<evidence type="ECO:0000259" key="1">
    <source>
        <dbReference type="Pfam" id="PF09918"/>
    </source>
</evidence>
<dbReference type="PANTHER" id="PTHR40101">
    <property type="entry name" value="CONSERVED PROTEIN"/>
    <property type="match status" value="1"/>
</dbReference>
<evidence type="ECO:0000313" key="3">
    <source>
        <dbReference type="Proteomes" id="UP000254337"/>
    </source>
</evidence>
<organism evidence="2 3">
    <name type="scientific">Megasphaera stantonii</name>
    <dbReference type="NCBI Taxonomy" id="2144175"/>
    <lineage>
        <taxon>Bacteria</taxon>
        <taxon>Bacillati</taxon>
        <taxon>Bacillota</taxon>
        <taxon>Negativicutes</taxon>
        <taxon>Veillonellales</taxon>
        <taxon>Veillonellaceae</taxon>
        <taxon>Megasphaera</taxon>
    </lineage>
</organism>
<name>A0A346AYU8_9FIRM</name>
<feature type="domain" description="DUF2148" evidence="1">
    <location>
        <begin position="112"/>
        <end position="178"/>
    </location>
</feature>
<protein>
    <recommendedName>
        <fullName evidence="1">DUF2148 domain-containing protein</fullName>
    </recommendedName>
</protein>
<dbReference type="EMBL" id="CP029462">
    <property type="protein sequence ID" value="AXL21041.1"/>
    <property type="molecule type" value="Genomic_DNA"/>
</dbReference>
<dbReference type="Proteomes" id="UP000254337">
    <property type="component" value="Chromosome"/>
</dbReference>
<sequence>MKYEHEQIYKDALLSTAKRMCAAAQTAPKGHGVDSILTYILTGDEKEQLACEMERLGTEYMGDEMPTWYGRDANCVRKAGAVVVIGAKHIRRGMSRCGQCGFENCAANAAAGGRCADTFMDLGIAIGSAVSVAGDDRIDNRIMFSIAQTLKQMPEYGPEYVWYGIPLSISSKNIFMDRGITHKL</sequence>
<gene>
    <name evidence="2" type="ORF">DKB62_05365</name>
</gene>
<dbReference type="RefSeq" id="WP_107196226.1">
    <property type="nucleotide sequence ID" value="NZ_CP029462.1"/>
</dbReference>
<accession>A0A346AYU8</accession>
<dbReference type="AlphaFoldDB" id="A0A346AYU8"/>
<dbReference type="OrthoDB" id="5505478at2"/>
<dbReference type="PANTHER" id="PTHR40101:SF1">
    <property type="entry name" value="4FE-4S DOMAIN-CONTAINING PROTEIN"/>
    <property type="match status" value="1"/>
</dbReference>
<proteinExistence type="predicted"/>
<evidence type="ECO:0000313" key="2">
    <source>
        <dbReference type="EMBL" id="AXL21041.1"/>
    </source>
</evidence>
<keyword evidence="3" id="KW-1185">Reference proteome</keyword>